<proteinExistence type="inferred from homology"/>
<comment type="subcellular location">
    <subcellularLocation>
        <location evidence="1 8">Nucleus</location>
    </subcellularLocation>
</comment>
<organism evidence="11 12">
    <name type="scientific">Lupinus angustifolius</name>
    <name type="common">Narrow-leaved blue lupine</name>
    <dbReference type="NCBI Taxonomy" id="3871"/>
    <lineage>
        <taxon>Eukaryota</taxon>
        <taxon>Viridiplantae</taxon>
        <taxon>Streptophyta</taxon>
        <taxon>Embryophyta</taxon>
        <taxon>Tracheophyta</taxon>
        <taxon>Spermatophyta</taxon>
        <taxon>Magnoliopsida</taxon>
        <taxon>eudicotyledons</taxon>
        <taxon>Gunneridae</taxon>
        <taxon>Pentapetalae</taxon>
        <taxon>rosids</taxon>
        <taxon>fabids</taxon>
        <taxon>Fabales</taxon>
        <taxon>Fabaceae</taxon>
        <taxon>Papilionoideae</taxon>
        <taxon>50 kb inversion clade</taxon>
        <taxon>genistoids sensu lato</taxon>
        <taxon>core genistoids</taxon>
        <taxon>Genisteae</taxon>
        <taxon>Lupinus</taxon>
    </lineage>
</organism>
<dbReference type="Gramene" id="OIW08540">
    <property type="protein sequence ID" value="OIW08540"/>
    <property type="gene ID" value="TanjilG_03216"/>
</dbReference>
<sequence>MSSLRPELHVAQQLRRDKLRIHETSSSQHQHLQQEFPNNLEQYLSLHPEFNLDLLQARDINNNVRNANILDEAPLYSSEVIPPHQYASFPHSSSTIIHSSPKQQCGNWMVNHGSTSSSVANQSNNLNSILPFELNNNMSTHQKHYDHKPSCNTNIVVTDAQSSSPSLYQNSLQDIFKSSSISGNTSEMASLQENQGILGGNASESVLYHQSYANQANMWTNQNSFNDKMINGQQQQQQKHGRNVFSDSKNPQGLSLSLSSNSLSNPCSQFEFDTQSLSGVSKHVKSFQESIPMGIPSNNTTHRNIGPLGPFTGYATILKCSRFLKPCQELLDQLCSRCRGLSASTSADVDENWVAEKRGISGASSFTLFYNSNEDTAADGGALRSFCISSRPECQMNKANLLFMQEENSMADTNPSYDLCKCFALVHNKVTRRYRQYHQQMQMVVSSFESVAGLSSATPYISLALKSVSRHFKCLKNGISNQVKLVCEVLGEDSSIPTTSTTTSSGKFDTNIARLRCMDQSSQKNKSGGSNMDIVESQQHLWRPQRGLPDRAVTILKAWLFEHFLHPYPSDTDKHMLASQTGLSRNQVSNWFINARVRVWKPMVEEIHNLETKGTTTGANNNPSKNEGTSCVSEGSSSRKFGERGYSNDEHGNLEKRSKFEMASSMEGTLMGFTPYRHGGGPYRHGGGGLGSVSLTLGLMHDVEGVQHQQQQLQQEQEQQLRGHFGGHMIHDFVG</sequence>
<evidence type="ECO:0000256" key="7">
    <source>
        <dbReference type="ARBA" id="ARBA00023242"/>
    </source>
</evidence>
<dbReference type="SMART" id="SM00574">
    <property type="entry name" value="POX"/>
    <property type="match status" value="1"/>
</dbReference>
<dbReference type="InterPro" id="IPR001356">
    <property type="entry name" value="HD"/>
</dbReference>
<dbReference type="Pfam" id="PF05920">
    <property type="entry name" value="Homeobox_KN"/>
    <property type="match status" value="1"/>
</dbReference>
<feature type="region of interest" description="Disordered" evidence="9">
    <location>
        <begin position="231"/>
        <end position="251"/>
    </location>
</feature>
<gene>
    <name evidence="11" type="ORF">TanjilG_03216</name>
</gene>
<comment type="similarity">
    <text evidence="2">Belongs to the TALE/BELL homeobox family.</text>
</comment>
<evidence type="ECO:0000256" key="4">
    <source>
        <dbReference type="ARBA" id="ARBA00023125"/>
    </source>
</evidence>
<keyword evidence="3" id="KW-0805">Transcription regulation</keyword>
<protein>
    <recommendedName>
        <fullName evidence="10">Homeobox domain-containing protein</fullName>
    </recommendedName>
</protein>
<keyword evidence="5 8" id="KW-0371">Homeobox</keyword>
<reference evidence="11 12" key="1">
    <citation type="journal article" date="2017" name="Plant Biotechnol. J.">
        <title>A comprehensive draft genome sequence for lupin (Lupinus angustifolius), an emerging health food: insights into plant-microbe interactions and legume evolution.</title>
        <authorList>
            <person name="Hane J.K."/>
            <person name="Ming Y."/>
            <person name="Kamphuis L.G."/>
            <person name="Nelson M.N."/>
            <person name="Garg G."/>
            <person name="Atkins C.A."/>
            <person name="Bayer P.E."/>
            <person name="Bravo A."/>
            <person name="Bringans S."/>
            <person name="Cannon S."/>
            <person name="Edwards D."/>
            <person name="Foley R."/>
            <person name="Gao L.L."/>
            <person name="Harrison M.J."/>
            <person name="Huang W."/>
            <person name="Hurgobin B."/>
            <person name="Li S."/>
            <person name="Liu C.W."/>
            <person name="McGrath A."/>
            <person name="Morahan G."/>
            <person name="Murray J."/>
            <person name="Weller J."/>
            <person name="Jian J."/>
            <person name="Singh K.B."/>
        </authorList>
    </citation>
    <scope>NUCLEOTIDE SEQUENCE [LARGE SCALE GENOMIC DNA]</scope>
    <source>
        <strain evidence="12">cv. Tanjil</strain>
        <tissue evidence="11">Whole plant</tissue>
    </source>
</reference>
<dbReference type="GO" id="GO:0006355">
    <property type="term" value="P:regulation of DNA-templated transcription"/>
    <property type="evidence" value="ECO:0007669"/>
    <property type="project" value="InterPro"/>
</dbReference>
<evidence type="ECO:0000313" key="11">
    <source>
        <dbReference type="EMBL" id="OIW08540.1"/>
    </source>
</evidence>
<dbReference type="InterPro" id="IPR008422">
    <property type="entry name" value="KN_HD"/>
</dbReference>
<dbReference type="SUPFAM" id="SSF46689">
    <property type="entry name" value="Homeodomain-like"/>
    <property type="match status" value="1"/>
</dbReference>
<evidence type="ECO:0000256" key="6">
    <source>
        <dbReference type="ARBA" id="ARBA00023163"/>
    </source>
</evidence>
<feature type="DNA-binding region" description="Homeobox" evidence="8">
    <location>
        <begin position="541"/>
        <end position="603"/>
    </location>
</feature>
<keyword evidence="7 8" id="KW-0539">Nucleus</keyword>
<evidence type="ECO:0000256" key="1">
    <source>
        <dbReference type="ARBA" id="ARBA00004123"/>
    </source>
</evidence>
<feature type="compositionally biased region" description="Basic and acidic residues" evidence="9">
    <location>
        <begin position="640"/>
        <end position="657"/>
    </location>
</feature>
<dbReference type="EMBL" id="CM007367">
    <property type="protein sequence ID" value="OIW08540.1"/>
    <property type="molecule type" value="Genomic_DNA"/>
</dbReference>
<dbReference type="InterPro" id="IPR050224">
    <property type="entry name" value="TALE_homeobox"/>
</dbReference>
<dbReference type="CDD" id="cd00086">
    <property type="entry name" value="homeodomain"/>
    <property type="match status" value="1"/>
</dbReference>
<evidence type="ECO:0000256" key="2">
    <source>
        <dbReference type="ARBA" id="ARBA00006454"/>
    </source>
</evidence>
<evidence type="ECO:0000259" key="10">
    <source>
        <dbReference type="PROSITE" id="PS50071"/>
    </source>
</evidence>
<dbReference type="GO" id="GO:0003677">
    <property type="term" value="F:DNA binding"/>
    <property type="evidence" value="ECO:0007669"/>
    <property type="project" value="UniProtKB-UniRule"/>
</dbReference>
<evidence type="ECO:0000313" key="12">
    <source>
        <dbReference type="Proteomes" id="UP000188354"/>
    </source>
</evidence>
<dbReference type="Gene3D" id="1.10.10.60">
    <property type="entry name" value="Homeodomain-like"/>
    <property type="match status" value="1"/>
</dbReference>
<feature type="compositionally biased region" description="Polar residues" evidence="9">
    <location>
        <begin position="612"/>
        <end position="639"/>
    </location>
</feature>
<dbReference type="InterPro" id="IPR009057">
    <property type="entry name" value="Homeodomain-like_sf"/>
</dbReference>
<dbReference type="PROSITE" id="PS50071">
    <property type="entry name" value="HOMEOBOX_2"/>
    <property type="match status" value="1"/>
</dbReference>
<keyword evidence="12" id="KW-1185">Reference proteome</keyword>
<dbReference type="GO" id="GO:0005634">
    <property type="term" value="C:nucleus"/>
    <property type="evidence" value="ECO:0007669"/>
    <property type="project" value="UniProtKB-SubCell"/>
</dbReference>
<dbReference type="Proteomes" id="UP000188354">
    <property type="component" value="Chromosome LG07"/>
</dbReference>
<name>A0A4P1RDM0_LUPAN</name>
<feature type="region of interest" description="Disordered" evidence="9">
    <location>
        <begin position="611"/>
        <end position="657"/>
    </location>
</feature>
<keyword evidence="6" id="KW-0804">Transcription</keyword>
<dbReference type="FunFam" id="1.10.10.60:FF:000117">
    <property type="entry name" value="BEL1-like homeodomain protein 9"/>
    <property type="match status" value="1"/>
</dbReference>
<accession>A0A4P1RDM0</accession>
<feature type="domain" description="Homeobox" evidence="10">
    <location>
        <begin position="539"/>
        <end position="602"/>
    </location>
</feature>
<evidence type="ECO:0000256" key="8">
    <source>
        <dbReference type="PROSITE-ProRule" id="PRU00108"/>
    </source>
</evidence>
<evidence type="ECO:0000256" key="3">
    <source>
        <dbReference type="ARBA" id="ARBA00023015"/>
    </source>
</evidence>
<dbReference type="AlphaFoldDB" id="A0A4P1RDM0"/>
<dbReference type="InterPro" id="IPR006563">
    <property type="entry name" value="POX_dom"/>
</dbReference>
<dbReference type="SMART" id="SM00389">
    <property type="entry name" value="HOX"/>
    <property type="match status" value="1"/>
</dbReference>
<evidence type="ECO:0000256" key="9">
    <source>
        <dbReference type="SAM" id="MobiDB-lite"/>
    </source>
</evidence>
<dbReference type="PANTHER" id="PTHR11850">
    <property type="entry name" value="HOMEOBOX PROTEIN TRANSCRIPTION FACTORS"/>
    <property type="match status" value="1"/>
</dbReference>
<dbReference type="Pfam" id="PF07526">
    <property type="entry name" value="POX"/>
    <property type="match status" value="2"/>
</dbReference>
<keyword evidence="4 8" id="KW-0238">DNA-binding</keyword>
<evidence type="ECO:0000256" key="5">
    <source>
        <dbReference type="ARBA" id="ARBA00023155"/>
    </source>
</evidence>